<dbReference type="Pfam" id="PF25036">
    <property type="entry name" value="VPS13_VAB"/>
    <property type="match status" value="1"/>
</dbReference>
<evidence type="ECO:0000256" key="1">
    <source>
        <dbReference type="ARBA" id="ARBA00006545"/>
    </source>
</evidence>
<feature type="non-terminal residue" evidence="5">
    <location>
        <position position="438"/>
    </location>
</feature>
<evidence type="ECO:0000313" key="6">
    <source>
        <dbReference type="Proteomes" id="UP001139887"/>
    </source>
</evidence>
<gene>
    <name evidence="5" type="primary">VPS13_4</name>
    <name evidence="5" type="ORF">IWW36_005710</name>
</gene>
<dbReference type="InterPro" id="IPR009543">
    <property type="entry name" value="VPS13_VAB"/>
</dbReference>
<dbReference type="Proteomes" id="UP001139887">
    <property type="component" value="Unassembled WGS sequence"/>
</dbReference>
<organism evidence="5 6">
    <name type="scientific">Coemansia brasiliensis</name>
    <dbReference type="NCBI Taxonomy" id="2650707"/>
    <lineage>
        <taxon>Eukaryota</taxon>
        <taxon>Fungi</taxon>
        <taxon>Fungi incertae sedis</taxon>
        <taxon>Zoopagomycota</taxon>
        <taxon>Kickxellomycotina</taxon>
        <taxon>Kickxellomycetes</taxon>
        <taxon>Kickxellales</taxon>
        <taxon>Kickxellaceae</taxon>
        <taxon>Coemansia</taxon>
    </lineage>
</organism>
<dbReference type="PANTHER" id="PTHR16166:SF93">
    <property type="entry name" value="INTERMEMBRANE LIPID TRANSFER PROTEIN VPS13"/>
    <property type="match status" value="1"/>
</dbReference>
<evidence type="ECO:0000259" key="3">
    <source>
        <dbReference type="Pfam" id="PF25033"/>
    </source>
</evidence>
<protein>
    <submittedName>
        <fullName evidence="5">Vacuolar protein sorting-associated protein 13</fullName>
    </submittedName>
</protein>
<name>A0A9W8I0V1_9FUNG</name>
<dbReference type="GO" id="GO:0007005">
    <property type="term" value="P:mitochondrion organization"/>
    <property type="evidence" value="ECO:0007669"/>
    <property type="project" value="TreeGrafter"/>
</dbReference>
<dbReference type="GO" id="GO:0045324">
    <property type="term" value="P:late endosome to vacuole transport"/>
    <property type="evidence" value="ECO:0007669"/>
    <property type="project" value="TreeGrafter"/>
</dbReference>
<accession>A0A9W8I0V1</accession>
<dbReference type="InterPro" id="IPR056747">
    <property type="entry name" value="VPS13-like_M"/>
</dbReference>
<dbReference type="AlphaFoldDB" id="A0A9W8I0V1"/>
<evidence type="ECO:0000313" key="5">
    <source>
        <dbReference type="EMBL" id="KAJ2842985.1"/>
    </source>
</evidence>
<sequence length="438" mass="48571">MDEIGVSLCTISQRQETARSVMDPFTVIATMDSRSTAEGQIADVSVDVGSLLLRLGMNDVLLMLEIFNTAMALMYRDAGNTGENEQRAGSSESPRAGSVQPPHADGWDEPVGSSGGSTASAPTTMRAGGNRQSGSPAAEDGPIGRVVKETMRITVAMLRVVVIRDMFGLPVYACTAKEFHIDIADWSVGLRLHSDVQLQASYFNRRNSHWEPAIEPWRFSVRAGISEGVQRVDVRATDRLLLNASHALIEETLSVAAQWGAEVAQHGGERMPYVLVNRTGVDCHVWVDQAEGAAARIDTSPVLLRDGESLPWRFEDWRRRREQLEATAHHVGIQFSNGQWEWLRRVQVDREGVRHYTLRPAVDGISHRVAVEVRLDAVNMVKRVELRSPLVVANRTRISMEVAMCDYRGELRTDSAVVEPGEELPLPILFCHQYAIRV</sequence>
<comment type="caution">
    <text evidence="5">The sequence shown here is derived from an EMBL/GenBank/DDBJ whole genome shotgun (WGS) entry which is preliminary data.</text>
</comment>
<feature type="compositionally biased region" description="Polar residues" evidence="2">
    <location>
        <begin position="81"/>
        <end position="93"/>
    </location>
</feature>
<dbReference type="OrthoDB" id="428159at2759"/>
<evidence type="ECO:0000259" key="4">
    <source>
        <dbReference type="Pfam" id="PF25036"/>
    </source>
</evidence>
<dbReference type="Pfam" id="PF25033">
    <property type="entry name" value="VPS13_M"/>
    <property type="match status" value="1"/>
</dbReference>
<feature type="region of interest" description="Disordered" evidence="2">
    <location>
        <begin position="81"/>
        <end position="143"/>
    </location>
</feature>
<comment type="similarity">
    <text evidence="1">Belongs to the VPS13 family.</text>
</comment>
<keyword evidence="6" id="KW-1185">Reference proteome</keyword>
<feature type="domain" description="Vacuolar protein sorting-associated protein 13 VPS13 adaptor binding" evidence="4">
    <location>
        <begin position="316"/>
        <end position="438"/>
    </location>
</feature>
<dbReference type="GO" id="GO:0006623">
    <property type="term" value="P:protein targeting to vacuole"/>
    <property type="evidence" value="ECO:0007669"/>
    <property type="project" value="TreeGrafter"/>
</dbReference>
<dbReference type="GO" id="GO:0045053">
    <property type="term" value="P:protein retention in Golgi apparatus"/>
    <property type="evidence" value="ECO:0007669"/>
    <property type="project" value="TreeGrafter"/>
</dbReference>
<evidence type="ECO:0000256" key="2">
    <source>
        <dbReference type="SAM" id="MobiDB-lite"/>
    </source>
</evidence>
<dbReference type="PANTHER" id="PTHR16166">
    <property type="entry name" value="VACUOLAR PROTEIN SORTING-ASSOCIATED PROTEIN VPS13"/>
    <property type="match status" value="1"/>
</dbReference>
<feature type="domain" description="VPS13-like middle region" evidence="3">
    <location>
        <begin position="6"/>
        <end position="254"/>
    </location>
</feature>
<proteinExistence type="inferred from homology"/>
<dbReference type="InterPro" id="IPR026847">
    <property type="entry name" value="VPS13"/>
</dbReference>
<dbReference type="EMBL" id="JANBUW010001564">
    <property type="protein sequence ID" value="KAJ2842985.1"/>
    <property type="molecule type" value="Genomic_DNA"/>
</dbReference>
<reference evidence="5" key="1">
    <citation type="submission" date="2022-07" db="EMBL/GenBank/DDBJ databases">
        <title>Phylogenomic reconstructions and comparative analyses of Kickxellomycotina fungi.</title>
        <authorList>
            <person name="Reynolds N.K."/>
            <person name="Stajich J.E."/>
            <person name="Barry K."/>
            <person name="Grigoriev I.V."/>
            <person name="Crous P."/>
            <person name="Smith M.E."/>
        </authorList>
    </citation>
    <scope>NUCLEOTIDE SEQUENCE</scope>
    <source>
        <strain evidence="5">NRRL 1566</strain>
    </source>
</reference>